<dbReference type="EMBL" id="LT906462">
    <property type="protein sequence ID" value="SNV43088.1"/>
    <property type="molecule type" value="Genomic_DNA"/>
</dbReference>
<feature type="transmembrane region" description="Helical" evidence="1">
    <location>
        <begin position="7"/>
        <end position="27"/>
    </location>
</feature>
<dbReference type="KEGG" id="sste:SAMEA4384403_0035"/>
<dbReference type="RefSeq" id="WP_095085214.1">
    <property type="nucleotide sequence ID" value="NZ_LT906462.1"/>
</dbReference>
<dbReference type="OrthoDB" id="2382185at2"/>
<dbReference type="Pfam" id="PF07435">
    <property type="entry name" value="YycH"/>
    <property type="match status" value="1"/>
</dbReference>
<evidence type="ECO:0000256" key="1">
    <source>
        <dbReference type="SAM" id="Phobius"/>
    </source>
</evidence>
<accession>A0A239XAI5</accession>
<evidence type="ECO:0000259" key="2">
    <source>
        <dbReference type="Pfam" id="PF07435"/>
    </source>
</evidence>
<evidence type="ECO:0000313" key="4">
    <source>
        <dbReference type="Proteomes" id="UP000242084"/>
    </source>
</evidence>
<keyword evidence="1" id="KW-0812">Transmembrane</keyword>
<reference evidence="3 4" key="1">
    <citation type="submission" date="2017-06" db="EMBL/GenBank/DDBJ databases">
        <authorList>
            <consortium name="Pathogen Informatics"/>
        </authorList>
    </citation>
    <scope>NUCLEOTIDE SEQUENCE [LARGE SCALE GENOMIC DNA]</scope>
    <source>
        <strain evidence="3 4">NCTC13839</strain>
    </source>
</reference>
<keyword evidence="4" id="KW-1185">Reference proteome</keyword>
<proteinExistence type="predicted"/>
<dbReference type="Gene3D" id="3.10.450.310">
    <property type="match status" value="1"/>
</dbReference>
<organism evidence="3 4">
    <name type="scientific">Mammaliicoccus stepanovicii</name>
    <dbReference type="NCBI Taxonomy" id="643214"/>
    <lineage>
        <taxon>Bacteria</taxon>
        <taxon>Bacillati</taxon>
        <taxon>Bacillota</taxon>
        <taxon>Bacilli</taxon>
        <taxon>Bacillales</taxon>
        <taxon>Staphylococcaceae</taxon>
        <taxon>Mammaliicoccus</taxon>
    </lineage>
</organism>
<feature type="domain" description="Regulatory protein YycH" evidence="2">
    <location>
        <begin position="5"/>
        <end position="433"/>
    </location>
</feature>
<dbReference type="Proteomes" id="UP000242084">
    <property type="component" value="Chromosome 1"/>
</dbReference>
<dbReference type="InterPro" id="IPR042274">
    <property type="entry name" value="YycH/YycI_2"/>
</dbReference>
<evidence type="ECO:0000313" key="3">
    <source>
        <dbReference type="EMBL" id="SNV43088.1"/>
    </source>
</evidence>
<name>A0A239XAI5_9STAP</name>
<dbReference type="CDD" id="cd15787">
    <property type="entry name" value="YycH_N"/>
    <property type="match status" value="1"/>
</dbReference>
<keyword evidence="1" id="KW-0472">Membrane</keyword>
<keyword evidence="1" id="KW-1133">Transmembrane helix</keyword>
<protein>
    <submittedName>
        <fullName evidence="3">YycH protein</fullName>
    </submittedName>
</protein>
<dbReference type="Gene3D" id="3.30.310.160">
    <property type="entry name" value="YycH protein, domain 2"/>
    <property type="match status" value="1"/>
</dbReference>
<dbReference type="InterPro" id="IPR009996">
    <property type="entry name" value="YycH"/>
</dbReference>
<gene>
    <name evidence="3" type="primary">yycH</name>
    <name evidence="3" type="ORF">SAMEA4384403_00035</name>
</gene>
<dbReference type="AlphaFoldDB" id="A0A239XAI5"/>
<sequence length="441" mass="50754">MRNREVIKSIILIILVLISICMTYLVWTFTPELTDLETDVNTKTPSIGPKISKQMDSVVMPFRMINRNGTDVKGTSNVQDIKKITDRLLGKEIKKIDILSSESVVELEDLSERYTMLDFPDSVPSEMYFNQVLGLSMVQYPKINFDRILIDTKSTNDVIVYMLSDDKKQAIKLQTSIKSHEFDKINKEVSQHFTPYTGIITNENTTNEINQIYAPKDADNINIYRYVSNQISVADLNEVILGDSVIARNNENDKISTYNNNTGIANVNEEKQTYRYTNLSDDENRNKDISKSISNTFKFINEHAGFTDEFRLFKTDKKTGKIDYRMFLNNYPVFNDDNLSLIEAVWGRDTINEYNRGLITTGVAVPSKKEAYELPTSEEVRYNLASNQDINFNDVTNIAVGYDLSLPNEEKDSLQDTIEFKPNWYIKYNGEWKRYENGGLV</sequence>